<dbReference type="RefSeq" id="WP_277550662.1">
    <property type="nucleotide sequence ID" value="NZ_JARAMH010000004.1"/>
</dbReference>
<dbReference type="InterPro" id="IPR001482">
    <property type="entry name" value="T2SS/T4SS_dom"/>
</dbReference>
<evidence type="ECO:0000256" key="2">
    <source>
        <dbReference type="SAM" id="MobiDB-lite"/>
    </source>
</evidence>
<comment type="caution">
    <text evidence="4">The sequence shown here is derived from an EMBL/GenBank/DDBJ whole genome shotgun (WGS) entry which is preliminary data.</text>
</comment>
<name>A0ABV9TH73_9MICC</name>
<evidence type="ECO:0000259" key="3">
    <source>
        <dbReference type="Pfam" id="PF00437"/>
    </source>
</evidence>
<comment type="similarity">
    <text evidence="1">Belongs to the GSP E family.</text>
</comment>
<dbReference type="CDD" id="cd01130">
    <property type="entry name" value="VirB11-like_ATPase"/>
    <property type="match status" value="1"/>
</dbReference>
<evidence type="ECO:0000256" key="1">
    <source>
        <dbReference type="ARBA" id="ARBA00006611"/>
    </source>
</evidence>
<feature type="compositionally biased region" description="Low complexity" evidence="2">
    <location>
        <begin position="1"/>
        <end position="11"/>
    </location>
</feature>
<dbReference type="Proteomes" id="UP001595797">
    <property type="component" value="Unassembled WGS sequence"/>
</dbReference>
<reference evidence="5" key="1">
    <citation type="journal article" date="2019" name="Int. J. Syst. Evol. Microbiol.">
        <title>The Global Catalogue of Microorganisms (GCM) 10K type strain sequencing project: providing services to taxonomists for standard genome sequencing and annotation.</title>
        <authorList>
            <consortium name="The Broad Institute Genomics Platform"/>
            <consortium name="The Broad Institute Genome Sequencing Center for Infectious Disease"/>
            <person name="Wu L."/>
            <person name="Ma J."/>
        </authorList>
    </citation>
    <scope>NUCLEOTIDE SEQUENCE [LARGE SCALE GENOMIC DNA]</scope>
    <source>
        <strain evidence="5">CGMCC 4.6946</strain>
    </source>
</reference>
<dbReference type="SUPFAM" id="SSF52540">
    <property type="entry name" value="P-loop containing nucleoside triphosphate hydrolases"/>
    <property type="match status" value="1"/>
</dbReference>
<protein>
    <submittedName>
        <fullName evidence="4">CpaF family protein</fullName>
    </submittedName>
</protein>
<dbReference type="Gene3D" id="3.40.50.300">
    <property type="entry name" value="P-loop containing nucleotide triphosphate hydrolases"/>
    <property type="match status" value="1"/>
</dbReference>
<proteinExistence type="inferred from homology"/>
<dbReference type="PANTHER" id="PTHR30486:SF15">
    <property type="entry name" value="TYPE II_IV SECRETION SYSTEM ATPASE"/>
    <property type="match status" value="1"/>
</dbReference>
<sequence>MRLAERLAAARGETLPPPFTAPAPPSGAAGNQDGSADRLEAKAVTSTAEDFPPAVGDAPALSSLVLPSSDPEVLGVPDEPAPRMQPGKFDALAGLKHRVKQELLDRIGSRQSDSSLSDVQLRDFATKELTRIVAEEQVPMSSEERIRLIRSVSDDVLGYGPLQELLDDDSVTEIMVNGPDQIFIEQKGKVTLSESTFASEQDLRHVIEKIVTQVGRRIDESSPLVDARLPDGSRVNAVIPPLAVKGSSLTIRKFAKDPLTIEDLIRFGSVSPQMADLLRACVEAHLNILVAGGTGTGKTTMLNVMSSFIPHGERIVTIEDAVELQLQQEHVVQLESRPANIEGRGEITIRDLLKNSLRMRPDRIVVGECRGGEALDMLQAMNTGHDGSISTIHANSPRDTISRLETLVMMAGMDLPQRAIREQITSAIHVVVQLSRLRDGTRRVTHITEIQGMEGETVTLQDAFLFDWDAGVDPRTGRFRGTTRSTGVRPRFVDKFEDYGIKLHPSVFDPGRR</sequence>
<dbReference type="Pfam" id="PF00437">
    <property type="entry name" value="T2SSE"/>
    <property type="match status" value="1"/>
</dbReference>
<evidence type="ECO:0000313" key="4">
    <source>
        <dbReference type="EMBL" id="MFC4903332.1"/>
    </source>
</evidence>
<dbReference type="InterPro" id="IPR050921">
    <property type="entry name" value="T4SS_GSP_E_ATPase"/>
</dbReference>
<dbReference type="Gene3D" id="3.30.450.380">
    <property type="match status" value="1"/>
</dbReference>
<dbReference type="InterPro" id="IPR027417">
    <property type="entry name" value="P-loop_NTPase"/>
</dbReference>
<gene>
    <name evidence="4" type="ORF">ACFPCS_07100</name>
</gene>
<keyword evidence="5" id="KW-1185">Reference proteome</keyword>
<organism evidence="4 5">
    <name type="scientific">Kocuria oceani</name>
    <dbReference type="NCBI Taxonomy" id="988827"/>
    <lineage>
        <taxon>Bacteria</taxon>
        <taxon>Bacillati</taxon>
        <taxon>Actinomycetota</taxon>
        <taxon>Actinomycetes</taxon>
        <taxon>Micrococcales</taxon>
        <taxon>Micrococcaceae</taxon>
        <taxon>Kocuria</taxon>
    </lineage>
</organism>
<dbReference type="EMBL" id="JBHSIW010000007">
    <property type="protein sequence ID" value="MFC4903332.1"/>
    <property type="molecule type" value="Genomic_DNA"/>
</dbReference>
<feature type="domain" description="Bacterial type II secretion system protein E" evidence="3">
    <location>
        <begin position="159"/>
        <end position="437"/>
    </location>
</feature>
<accession>A0ABV9TH73</accession>
<feature type="region of interest" description="Disordered" evidence="2">
    <location>
        <begin position="1"/>
        <end position="60"/>
    </location>
</feature>
<evidence type="ECO:0000313" key="5">
    <source>
        <dbReference type="Proteomes" id="UP001595797"/>
    </source>
</evidence>
<dbReference type="PANTHER" id="PTHR30486">
    <property type="entry name" value="TWITCHING MOTILITY PROTEIN PILT"/>
    <property type="match status" value="1"/>
</dbReference>
<feature type="compositionally biased region" description="Pro residues" evidence="2">
    <location>
        <begin position="15"/>
        <end position="25"/>
    </location>
</feature>